<sequence>MAESRAWDDAQIHAVAGGSVYGTAIPDDPTAISRDPVFIVGNRIAAEGDTRSHTGEWVQFEADELHVLPGFVDVHVHGGGGHDAMSGDPDDIQGMGRFHARHGTTALAATTGTAPKDTILNATRAVGEAMTRPIKGGRIVGAHIEGPFINPAWAGAQNPAHIVDIDLQFVQQLAATKAVKLMTFAPELPGGGELTKELLRHGIVPVMGHTGATWSQTAEAANLGVVQATHTYNAMLGLHHREPGALGRILLDDRIQGQLIADNIHVHPGAMDLLWRCKGPLGVMLITDAIRAVGLPEGEYEFGRLPVTVKDGACRLPDGTLAGSIATMDVCLGNLMSATGLDLAEVWQASSLVPAVSLKLDYTIGHFANGCMADIAIVDDDINVAATIVGGRIQYLASAYADRISGTQRP</sequence>
<dbReference type="NCBIfam" id="TIGR00221">
    <property type="entry name" value="nagA"/>
    <property type="match status" value="1"/>
</dbReference>
<proteinExistence type="inferred from homology"/>
<feature type="binding site" evidence="8">
    <location>
        <position position="145"/>
    </location>
    <ligand>
        <name>Zn(2+)</name>
        <dbReference type="ChEBI" id="CHEBI:29105"/>
    </ligand>
</feature>
<dbReference type="PANTHER" id="PTHR11113:SF14">
    <property type="entry name" value="N-ACETYLGLUCOSAMINE-6-PHOSPHATE DEACETYLASE"/>
    <property type="match status" value="1"/>
</dbReference>
<dbReference type="GO" id="GO:0006046">
    <property type="term" value="P:N-acetylglucosamine catabolic process"/>
    <property type="evidence" value="ECO:0007669"/>
    <property type="project" value="TreeGrafter"/>
</dbReference>
<reference evidence="10" key="1">
    <citation type="submission" date="2019-09" db="EMBL/GenBank/DDBJ databases">
        <title>Characterisation of the sponge microbiome using genome-centric metagenomics.</title>
        <authorList>
            <person name="Engelberts J.P."/>
            <person name="Robbins S.J."/>
            <person name="De Goeij J.M."/>
            <person name="Aranda M."/>
            <person name="Bell S.C."/>
            <person name="Webster N.S."/>
        </authorList>
    </citation>
    <scope>NUCLEOTIDE SEQUENCE</scope>
    <source>
        <strain evidence="10">SB0662_bin_9</strain>
    </source>
</reference>
<feature type="binding site" evidence="7">
    <location>
        <position position="265"/>
    </location>
    <ligand>
        <name>substrate</name>
    </ligand>
</feature>
<keyword evidence="2 8" id="KW-0479">Metal-binding</keyword>
<comment type="similarity">
    <text evidence="1 5">Belongs to the metallo-dependent hydrolases superfamily. NagA family.</text>
</comment>
<evidence type="ECO:0000256" key="5">
    <source>
        <dbReference type="PIRNR" id="PIRNR038994"/>
    </source>
</evidence>
<evidence type="ECO:0000313" key="10">
    <source>
        <dbReference type="EMBL" id="MYD89793.1"/>
    </source>
</evidence>
<feature type="binding site" evidence="8">
    <location>
        <position position="230"/>
    </location>
    <ligand>
        <name>Zn(2+)</name>
        <dbReference type="ChEBI" id="CHEBI:29105"/>
    </ligand>
</feature>
<accession>A0A6B1DSY6</accession>
<feature type="binding site" evidence="7">
    <location>
        <position position="241"/>
    </location>
    <ligand>
        <name>substrate</name>
    </ligand>
</feature>
<protein>
    <submittedName>
        <fullName evidence="10">N-acetylglucosamine-6-phosphate deacetylase</fullName>
        <ecNumber evidence="10">3.5.1.25</ecNumber>
    </submittedName>
</protein>
<dbReference type="EMBL" id="VXPY01000036">
    <property type="protein sequence ID" value="MYD89793.1"/>
    <property type="molecule type" value="Genomic_DNA"/>
</dbReference>
<evidence type="ECO:0000259" key="9">
    <source>
        <dbReference type="Pfam" id="PF01979"/>
    </source>
</evidence>
<dbReference type="CDD" id="cd00854">
    <property type="entry name" value="NagA"/>
    <property type="match status" value="1"/>
</dbReference>
<comment type="cofactor">
    <cofactor evidence="8">
        <name>a divalent metal cation</name>
        <dbReference type="ChEBI" id="CHEBI:60240"/>
    </cofactor>
    <text evidence="8">Binds 1 divalent metal cation per subunit.</text>
</comment>
<dbReference type="PIRSF" id="PIRSF038994">
    <property type="entry name" value="NagA"/>
    <property type="match status" value="1"/>
</dbReference>
<dbReference type="InterPro" id="IPR003764">
    <property type="entry name" value="GlcNAc_6-P_deAcase"/>
</dbReference>
<gene>
    <name evidence="10" type="primary">nagA</name>
    <name evidence="10" type="ORF">F4Y08_05560</name>
</gene>
<dbReference type="InterPro" id="IPR006680">
    <property type="entry name" value="Amidohydro-rel"/>
</dbReference>
<evidence type="ECO:0000256" key="2">
    <source>
        <dbReference type="ARBA" id="ARBA00022723"/>
    </source>
</evidence>
<dbReference type="Pfam" id="PF01979">
    <property type="entry name" value="Amidohydro_1"/>
    <property type="match status" value="1"/>
</dbReference>
<dbReference type="SUPFAM" id="SSF51338">
    <property type="entry name" value="Composite domain of metallo-dependent hydrolases"/>
    <property type="match status" value="1"/>
</dbReference>
<feature type="binding site" evidence="7">
    <location>
        <begin position="321"/>
        <end position="323"/>
    </location>
    <ligand>
        <name>substrate</name>
    </ligand>
</feature>
<evidence type="ECO:0000256" key="4">
    <source>
        <dbReference type="ARBA" id="ARBA00023277"/>
    </source>
</evidence>
<dbReference type="InterPro" id="IPR011059">
    <property type="entry name" value="Metal-dep_hydrolase_composite"/>
</dbReference>
<dbReference type="Gene3D" id="3.20.20.140">
    <property type="entry name" value="Metal-dependent hydrolases"/>
    <property type="match status" value="1"/>
</dbReference>
<organism evidence="10">
    <name type="scientific">Caldilineaceae bacterium SB0662_bin_9</name>
    <dbReference type="NCBI Taxonomy" id="2605258"/>
    <lineage>
        <taxon>Bacteria</taxon>
        <taxon>Bacillati</taxon>
        <taxon>Chloroflexota</taxon>
        <taxon>Caldilineae</taxon>
        <taxon>Caldilineales</taxon>
        <taxon>Caldilineaceae</taxon>
    </lineage>
</organism>
<dbReference type="SUPFAM" id="SSF51556">
    <property type="entry name" value="Metallo-dependent hydrolases"/>
    <property type="match status" value="1"/>
</dbReference>
<evidence type="ECO:0000256" key="7">
    <source>
        <dbReference type="PIRSR" id="PIRSR038994-2"/>
    </source>
</evidence>
<feature type="binding site" evidence="7">
    <location>
        <position position="156"/>
    </location>
    <ligand>
        <name>substrate</name>
    </ligand>
</feature>
<dbReference type="GO" id="GO:0046872">
    <property type="term" value="F:metal ion binding"/>
    <property type="evidence" value="ECO:0007669"/>
    <property type="project" value="UniProtKB-KW"/>
</dbReference>
<feature type="active site" description="Proton donor/acceptor" evidence="6">
    <location>
        <position position="288"/>
    </location>
</feature>
<keyword evidence="3 5" id="KW-0378">Hydrolase</keyword>
<dbReference type="EC" id="3.5.1.25" evidence="10"/>
<feature type="domain" description="Amidohydrolase-related" evidence="9">
    <location>
        <begin position="67"/>
        <end position="393"/>
    </location>
</feature>
<dbReference type="GO" id="GO:0008448">
    <property type="term" value="F:N-acetylglucosamine-6-phosphate deacetylase activity"/>
    <property type="evidence" value="ECO:0007669"/>
    <property type="project" value="UniProtKB-EC"/>
</dbReference>
<evidence type="ECO:0000256" key="8">
    <source>
        <dbReference type="PIRSR" id="PIRSR038994-3"/>
    </source>
</evidence>
<feature type="binding site" evidence="7">
    <location>
        <begin position="233"/>
        <end position="234"/>
    </location>
    <ligand>
        <name>substrate</name>
    </ligand>
</feature>
<evidence type="ECO:0000256" key="1">
    <source>
        <dbReference type="ARBA" id="ARBA00010716"/>
    </source>
</evidence>
<evidence type="ECO:0000256" key="6">
    <source>
        <dbReference type="PIRSR" id="PIRSR038994-1"/>
    </source>
</evidence>
<dbReference type="PANTHER" id="PTHR11113">
    <property type="entry name" value="N-ACETYLGLUCOSAMINE-6-PHOSPHATE DEACETYLASE"/>
    <property type="match status" value="1"/>
</dbReference>
<feature type="binding site" evidence="8">
    <location>
        <position position="209"/>
    </location>
    <ligand>
        <name>Zn(2+)</name>
        <dbReference type="ChEBI" id="CHEBI:29105"/>
    </ligand>
</feature>
<evidence type="ECO:0000256" key="3">
    <source>
        <dbReference type="ARBA" id="ARBA00022801"/>
    </source>
</evidence>
<dbReference type="Gene3D" id="2.30.40.10">
    <property type="entry name" value="Urease, subunit C, domain 1"/>
    <property type="match status" value="1"/>
</dbReference>
<name>A0A6B1DSY6_9CHLR</name>
<comment type="caution">
    <text evidence="10">The sequence shown here is derived from an EMBL/GenBank/DDBJ whole genome shotgun (WGS) entry which is preliminary data.</text>
</comment>
<dbReference type="AlphaFoldDB" id="A0A6B1DSY6"/>
<dbReference type="InterPro" id="IPR032466">
    <property type="entry name" value="Metal_Hydrolase"/>
</dbReference>
<keyword evidence="4 5" id="KW-0119">Carbohydrate metabolism</keyword>